<dbReference type="InterPro" id="IPR010998">
    <property type="entry name" value="Integrase_recombinase_N"/>
</dbReference>
<dbReference type="PROSITE" id="PS51898">
    <property type="entry name" value="TYR_RECOMBINASE"/>
    <property type="match status" value="1"/>
</dbReference>
<dbReference type="InterPro" id="IPR002104">
    <property type="entry name" value="Integrase_catalytic"/>
</dbReference>
<evidence type="ECO:0000313" key="7">
    <source>
        <dbReference type="Proteomes" id="UP001211006"/>
    </source>
</evidence>
<dbReference type="Pfam" id="PF00589">
    <property type="entry name" value="Phage_integrase"/>
    <property type="match status" value="1"/>
</dbReference>
<dbReference type="InterPro" id="IPR011010">
    <property type="entry name" value="DNA_brk_join_enz"/>
</dbReference>
<proteinExistence type="inferred from homology"/>
<evidence type="ECO:0000313" key="6">
    <source>
        <dbReference type="EMBL" id="MDB7908617.1"/>
    </source>
</evidence>
<sequence length="410" mass="47988">MLTQCPECELPVSDKANACPHCGYPLKPSEKIKRPRKSNKRRRLPNGFGQISEIKNRNLRNPFRAMVTVGKTSNGRPICKPLKPESYFATYNDAYAALVEYNKNPYDLGTAITMQELYDKWLPEYEKTVKSTKAVTSAWPYCSAVYKMRVMDIRARHVKGCMEEGVATVRGREQHPTATMKNQIKSMFNMMLDYALEYELVDRNYSRTFNLTEETVKEIQKVKKGHIAFTDDEMELLWNNIDEKHGIDILLIQCYSGWRPQELGLLELKDVDLESWTFQGGMKTDAGENRVVPIHSRIQDLVLKKYREAEAIGSPYLLNWADPNNRNKKNFELTYARYQKAFERIRDELKLNPEHRPHDGRTHFVTMAKRYGVDEYAIKYMVGHKISDITEKVYTRREFTWLREEIEKIK</sequence>
<protein>
    <submittedName>
        <fullName evidence="6">Tyrosine-type recombinase/integrase</fullName>
    </submittedName>
</protein>
<dbReference type="Gene3D" id="1.10.150.130">
    <property type="match status" value="1"/>
</dbReference>
<dbReference type="SUPFAM" id="SSF56349">
    <property type="entry name" value="DNA breaking-rejoining enzymes"/>
    <property type="match status" value="1"/>
</dbReference>
<dbReference type="InterPro" id="IPR050808">
    <property type="entry name" value="Phage_Integrase"/>
</dbReference>
<keyword evidence="3" id="KW-0238">DNA-binding</keyword>
<name>A0AAW6C6Q5_FLAPL</name>
<dbReference type="InterPro" id="IPR013762">
    <property type="entry name" value="Integrase-like_cat_sf"/>
</dbReference>
<dbReference type="Proteomes" id="UP001211006">
    <property type="component" value="Unassembled WGS sequence"/>
</dbReference>
<dbReference type="PANTHER" id="PTHR30629:SF2">
    <property type="entry name" value="PROPHAGE INTEGRASE INTS-RELATED"/>
    <property type="match status" value="1"/>
</dbReference>
<dbReference type="AlphaFoldDB" id="A0AAW6C6Q5"/>
<comment type="caution">
    <text evidence="6">The sequence shown here is derived from an EMBL/GenBank/DDBJ whole genome shotgun (WGS) entry which is preliminary data.</text>
</comment>
<evidence type="ECO:0000256" key="1">
    <source>
        <dbReference type="ARBA" id="ARBA00008857"/>
    </source>
</evidence>
<dbReference type="Gene3D" id="1.10.443.10">
    <property type="entry name" value="Intergrase catalytic core"/>
    <property type="match status" value="1"/>
</dbReference>
<accession>A0AAW6C6Q5</accession>
<evidence type="ECO:0000256" key="4">
    <source>
        <dbReference type="ARBA" id="ARBA00023172"/>
    </source>
</evidence>
<dbReference type="GO" id="GO:0015074">
    <property type="term" value="P:DNA integration"/>
    <property type="evidence" value="ECO:0007669"/>
    <property type="project" value="UniProtKB-KW"/>
</dbReference>
<comment type="similarity">
    <text evidence="1">Belongs to the 'phage' integrase family.</text>
</comment>
<dbReference type="EMBL" id="JAQLWO010000039">
    <property type="protein sequence ID" value="MDB7908617.1"/>
    <property type="molecule type" value="Genomic_DNA"/>
</dbReference>
<feature type="domain" description="Tyr recombinase" evidence="5">
    <location>
        <begin position="224"/>
        <end position="407"/>
    </location>
</feature>
<dbReference type="GO" id="GO:0003677">
    <property type="term" value="F:DNA binding"/>
    <property type="evidence" value="ECO:0007669"/>
    <property type="project" value="UniProtKB-KW"/>
</dbReference>
<organism evidence="6 7">
    <name type="scientific">Flavonifractor plautii</name>
    <name type="common">Fusobacterium plautii</name>
    <dbReference type="NCBI Taxonomy" id="292800"/>
    <lineage>
        <taxon>Bacteria</taxon>
        <taxon>Bacillati</taxon>
        <taxon>Bacillota</taxon>
        <taxon>Clostridia</taxon>
        <taxon>Eubacteriales</taxon>
        <taxon>Oscillospiraceae</taxon>
        <taxon>Flavonifractor</taxon>
    </lineage>
</organism>
<evidence type="ECO:0000256" key="3">
    <source>
        <dbReference type="ARBA" id="ARBA00023125"/>
    </source>
</evidence>
<keyword evidence="2" id="KW-0229">DNA integration</keyword>
<evidence type="ECO:0000256" key="2">
    <source>
        <dbReference type="ARBA" id="ARBA00022908"/>
    </source>
</evidence>
<dbReference type="GO" id="GO:0006310">
    <property type="term" value="P:DNA recombination"/>
    <property type="evidence" value="ECO:0007669"/>
    <property type="project" value="UniProtKB-KW"/>
</dbReference>
<keyword evidence="4" id="KW-0233">DNA recombination</keyword>
<evidence type="ECO:0000259" key="5">
    <source>
        <dbReference type="PROSITE" id="PS51898"/>
    </source>
</evidence>
<dbReference type="PANTHER" id="PTHR30629">
    <property type="entry name" value="PROPHAGE INTEGRASE"/>
    <property type="match status" value="1"/>
</dbReference>
<dbReference type="CDD" id="cd00397">
    <property type="entry name" value="DNA_BRE_C"/>
    <property type="match status" value="1"/>
</dbReference>
<dbReference type="RefSeq" id="WP_130849623.1">
    <property type="nucleotide sequence ID" value="NZ_DAWDUS010000004.1"/>
</dbReference>
<gene>
    <name evidence="6" type="ORF">PND83_21775</name>
</gene>
<reference evidence="6" key="1">
    <citation type="submission" date="2023-01" db="EMBL/GenBank/DDBJ databases">
        <title>Human gut microbiome strain richness.</title>
        <authorList>
            <person name="Chen-Liaw A."/>
        </authorList>
    </citation>
    <scope>NUCLEOTIDE SEQUENCE</scope>
    <source>
        <strain evidence="6">2225st1_A6_2225SCRN_200828</strain>
    </source>
</reference>